<dbReference type="GO" id="GO:0044458">
    <property type="term" value="P:motile cilium assembly"/>
    <property type="evidence" value="ECO:0007669"/>
    <property type="project" value="TreeGrafter"/>
</dbReference>
<dbReference type="GeneTree" id="ENSGT00390000006925"/>
<dbReference type="Proteomes" id="UP000694397">
    <property type="component" value="Chromosome 1"/>
</dbReference>
<accession>A0A8C9SLD8</accession>
<dbReference type="InterPro" id="IPR029676">
    <property type="entry name" value="CFAP221"/>
</dbReference>
<dbReference type="AlphaFoldDB" id="A0A8C9SLD8"/>
<dbReference type="GO" id="GO:0097729">
    <property type="term" value="C:9+2 motile cilium"/>
    <property type="evidence" value="ECO:0007669"/>
    <property type="project" value="TreeGrafter"/>
</dbReference>
<organism evidence="1 2">
    <name type="scientific">Scleropages formosus</name>
    <name type="common">Asian bonytongue</name>
    <name type="synonym">Osteoglossum formosum</name>
    <dbReference type="NCBI Taxonomy" id="113540"/>
    <lineage>
        <taxon>Eukaryota</taxon>
        <taxon>Metazoa</taxon>
        <taxon>Chordata</taxon>
        <taxon>Craniata</taxon>
        <taxon>Vertebrata</taxon>
        <taxon>Euteleostomi</taxon>
        <taxon>Actinopterygii</taxon>
        <taxon>Neopterygii</taxon>
        <taxon>Teleostei</taxon>
        <taxon>Osteoglossocephala</taxon>
        <taxon>Osteoglossomorpha</taxon>
        <taxon>Osteoglossiformes</taxon>
        <taxon>Osteoglossidae</taxon>
        <taxon>Scleropages</taxon>
    </lineage>
</organism>
<keyword evidence="2" id="KW-1185">Reference proteome</keyword>
<name>A0A8C9SLD8_SCLFO</name>
<dbReference type="PANTHER" id="PTHR46500">
    <property type="entry name" value="CILIA- AND FLAGELLA-ASSOCIATED PROTEIN 221"/>
    <property type="match status" value="1"/>
</dbReference>
<dbReference type="GO" id="GO:0003341">
    <property type="term" value="P:cilium movement"/>
    <property type="evidence" value="ECO:0007669"/>
    <property type="project" value="InterPro"/>
</dbReference>
<evidence type="ECO:0000313" key="2">
    <source>
        <dbReference type="Proteomes" id="UP000694397"/>
    </source>
</evidence>
<reference evidence="1" key="3">
    <citation type="submission" date="2025-09" db="UniProtKB">
        <authorList>
            <consortium name="Ensembl"/>
        </authorList>
    </citation>
    <scope>IDENTIFICATION</scope>
</reference>
<dbReference type="Ensembl" id="ENSSFOT00015035534.2">
    <property type="protein sequence ID" value="ENSSFOP00015035150.1"/>
    <property type="gene ID" value="ENSSFOG00015022387.2"/>
</dbReference>
<reference evidence="1 2" key="1">
    <citation type="submission" date="2019-04" db="EMBL/GenBank/DDBJ databases">
        <authorList>
            <consortium name="Wellcome Sanger Institute Data Sharing"/>
        </authorList>
    </citation>
    <scope>NUCLEOTIDE SEQUENCE [LARGE SCALE GENOMIC DNA]</scope>
</reference>
<reference evidence="1" key="2">
    <citation type="submission" date="2025-08" db="UniProtKB">
        <authorList>
            <consortium name="Ensembl"/>
        </authorList>
    </citation>
    <scope>IDENTIFICATION</scope>
</reference>
<dbReference type="OrthoDB" id="5538672at2759"/>
<dbReference type="PANTHER" id="PTHR46500:SF1">
    <property type="entry name" value="CILIA- AND FLAGELLA-ASSOCIATED PROTEIN 221"/>
    <property type="match status" value="1"/>
</dbReference>
<sequence>MVVKEVSSATHDSNLEVKELSDSMATATTWWPKNFWVGDIIAPPTMSHEPLSGNLWNLQSPGFPVPGVMPQTEMEFQTRQAKEALFESRVSQDVQEERSNHLRWQVRLGKDPVSAQTRKNILEEREKANHEYKIKKGNDQDEDLSRTEPRMSTGRVLRSINQLPSCVPQFHMYYNHSLEIGRRVFLLFQQSARKVLIRCRMNHRLMTLRPLIQNMKKLSRLKGSAEGPACVSRTKDSDAPQDISALLKLSRDDVLPFTYPIFTSSSQEDEFNPAAFGPVLVKPTEVQIKPNIPFFKLKVPQQYKLKGYKPVSAFEASTSYIHHALARPLRNGAQDEILAMMIRPSSECDPAEQEKQESPWEELLGLTFKAPPGLFRAPNTHPLRIFNPAPGLLSYKSPLPYLECDLDFHLCPLPKYAAAKGKAAWVHTSDTQKKFLDRKEVIRCLMTWKKFQSPVLSTLSTTSTLTKLLVPRMSDPFNDDLLPASAPPALNCLPVELKEDLLDGPSENCTMALTLEMIKAEFPQIEISLPSERELRPYYVDRQCQASKLGTSVQAALSTLKALVKTDFTYE</sequence>
<evidence type="ECO:0000313" key="1">
    <source>
        <dbReference type="Ensembl" id="ENSSFOP00015035150.1"/>
    </source>
</evidence>
<protein>
    <submittedName>
        <fullName evidence="1">Uncharacterized protein</fullName>
    </submittedName>
</protein>
<proteinExistence type="predicted"/>